<evidence type="ECO:0000313" key="3">
    <source>
        <dbReference type="Proteomes" id="UP000584642"/>
    </source>
</evidence>
<keyword evidence="1" id="KW-1133">Transmembrane helix</keyword>
<feature type="transmembrane region" description="Helical" evidence="1">
    <location>
        <begin position="12"/>
        <end position="33"/>
    </location>
</feature>
<feature type="transmembrane region" description="Helical" evidence="1">
    <location>
        <begin position="109"/>
        <end position="130"/>
    </location>
</feature>
<comment type="caution">
    <text evidence="2">The sequence shown here is derived from an EMBL/GenBank/DDBJ whole genome shotgun (WGS) entry which is preliminary data.</text>
</comment>
<dbReference type="InterPro" id="IPR018710">
    <property type="entry name" value="DUF2232"/>
</dbReference>
<feature type="transmembrane region" description="Helical" evidence="1">
    <location>
        <begin position="215"/>
        <end position="231"/>
    </location>
</feature>
<feature type="transmembrane region" description="Helical" evidence="1">
    <location>
        <begin position="237"/>
        <end position="257"/>
    </location>
</feature>
<name>A0ABX2T490_9PROT</name>
<feature type="transmembrane region" description="Helical" evidence="1">
    <location>
        <begin position="171"/>
        <end position="194"/>
    </location>
</feature>
<dbReference type="Proteomes" id="UP000584642">
    <property type="component" value="Unassembled WGS sequence"/>
</dbReference>
<keyword evidence="1" id="KW-0472">Membrane</keyword>
<evidence type="ECO:0000256" key="1">
    <source>
        <dbReference type="SAM" id="Phobius"/>
    </source>
</evidence>
<reference evidence="2 3" key="1">
    <citation type="submission" date="2020-05" db="EMBL/GenBank/DDBJ databases">
        <title>Azospirillum oleiclasticum sp. nov, a nitrogen-fixing and heavy crude oil-emulsifying bacterium isolated from the crude oil of Yumen Oilfield.</title>
        <authorList>
            <person name="Wu D."/>
            <person name="Cai M."/>
            <person name="Zhang X."/>
        </authorList>
    </citation>
    <scope>NUCLEOTIDE SEQUENCE [LARGE SCALE GENOMIC DNA]</scope>
    <source>
        <strain evidence="2 3">ROY-1-1-2</strain>
    </source>
</reference>
<proteinExistence type="predicted"/>
<dbReference type="Pfam" id="PF09991">
    <property type="entry name" value="DUF2232"/>
    <property type="match status" value="1"/>
</dbReference>
<protein>
    <submittedName>
        <fullName evidence="2">DUF2232 domain-containing protein</fullName>
    </submittedName>
</protein>
<feature type="transmembrane region" description="Helical" evidence="1">
    <location>
        <begin position="70"/>
        <end position="88"/>
    </location>
</feature>
<evidence type="ECO:0000313" key="2">
    <source>
        <dbReference type="EMBL" id="NYZ19139.1"/>
    </source>
</evidence>
<dbReference type="EMBL" id="JABFDB010000002">
    <property type="protein sequence ID" value="NYZ19139.1"/>
    <property type="molecule type" value="Genomic_DNA"/>
</dbReference>
<gene>
    <name evidence="2" type="ORF">HND93_05400</name>
</gene>
<keyword evidence="1" id="KW-0812">Transmembrane</keyword>
<accession>A0ABX2T490</accession>
<sequence length="313" mass="32619">MHTALAAAVGGGFASALFYLSVLFGGFGALILGYLTPLPLLAAGLSLGLTAALVGSVAGAVMVLGVSGSLTITGAYALTAAVPAVFTVRQALLARPRADGGLEWYPPGMLLTGLTGLGILGFVGAVALAVGEPGGLEGVVRRALGDMAAQFAPPDAEPSADTDHLWIAPALPGFVVVSWMFMTIINGTLAQGVLMRFGRNRRPGMRITELELPRWLGPVYGTVVAMALAIPGDVGFLALNLGLILSVPFAFAGLSVVHAYARARSTRTAILVAFYMFLVLFGWPVVVLVGLGMIEQWMGLRRRWTTGPRQEDE</sequence>
<dbReference type="RefSeq" id="WP_180280915.1">
    <property type="nucleotide sequence ID" value="NZ_JABFDB010000002.1"/>
</dbReference>
<keyword evidence="3" id="KW-1185">Reference proteome</keyword>
<feature type="transmembrane region" description="Helical" evidence="1">
    <location>
        <begin position="269"/>
        <end position="294"/>
    </location>
</feature>
<organism evidence="2 3">
    <name type="scientific">Azospirillum oleiclasticum</name>
    <dbReference type="NCBI Taxonomy" id="2735135"/>
    <lineage>
        <taxon>Bacteria</taxon>
        <taxon>Pseudomonadati</taxon>
        <taxon>Pseudomonadota</taxon>
        <taxon>Alphaproteobacteria</taxon>
        <taxon>Rhodospirillales</taxon>
        <taxon>Azospirillaceae</taxon>
        <taxon>Azospirillum</taxon>
    </lineage>
</organism>
<feature type="transmembrane region" description="Helical" evidence="1">
    <location>
        <begin position="40"/>
        <end position="64"/>
    </location>
</feature>